<dbReference type="GO" id="GO:0042602">
    <property type="term" value="F:riboflavin reductase (NADPH) activity"/>
    <property type="evidence" value="ECO:0007669"/>
    <property type="project" value="TreeGrafter"/>
</dbReference>
<dbReference type="GO" id="GO:0010181">
    <property type="term" value="F:FMN binding"/>
    <property type="evidence" value="ECO:0007669"/>
    <property type="project" value="InterPro"/>
</dbReference>
<dbReference type="SMART" id="SM00903">
    <property type="entry name" value="Flavin_Reduct"/>
    <property type="match status" value="1"/>
</dbReference>
<gene>
    <name evidence="3" type="ORF">FNM00_11625</name>
</gene>
<accession>A0A554S8D8</accession>
<reference evidence="3 4" key="1">
    <citation type="submission" date="2019-07" db="EMBL/GenBank/DDBJ databases">
        <authorList>
            <person name="Zhao L.H."/>
        </authorList>
    </citation>
    <scope>NUCLEOTIDE SEQUENCE [LARGE SCALE GENOMIC DNA]</scope>
    <source>
        <strain evidence="3 4">Co35</strain>
    </source>
</reference>
<proteinExistence type="predicted"/>
<evidence type="ECO:0000259" key="2">
    <source>
        <dbReference type="SMART" id="SM00903"/>
    </source>
</evidence>
<dbReference type="AlphaFoldDB" id="A0A554S8D8"/>
<dbReference type="InterPro" id="IPR012349">
    <property type="entry name" value="Split_barrel_FMN-bd"/>
</dbReference>
<dbReference type="Pfam" id="PF01613">
    <property type="entry name" value="Flavin_Reduct"/>
    <property type="match status" value="1"/>
</dbReference>
<keyword evidence="4" id="KW-1185">Reference proteome</keyword>
<feature type="domain" description="Flavin reductase like" evidence="2">
    <location>
        <begin position="16"/>
        <end position="157"/>
    </location>
</feature>
<dbReference type="PANTHER" id="PTHR30466">
    <property type="entry name" value="FLAVIN REDUCTASE"/>
    <property type="match status" value="1"/>
</dbReference>
<dbReference type="InterPro" id="IPR002563">
    <property type="entry name" value="Flavin_Rdtase-like_dom"/>
</dbReference>
<dbReference type="PANTHER" id="PTHR30466:SF1">
    <property type="entry name" value="FMN REDUCTASE (NADH) RUTF"/>
    <property type="match status" value="1"/>
</dbReference>
<evidence type="ECO:0000313" key="4">
    <source>
        <dbReference type="Proteomes" id="UP000316988"/>
    </source>
</evidence>
<dbReference type="Gene3D" id="2.30.110.10">
    <property type="entry name" value="Electron Transport, Fmn-binding Protein, Chain A"/>
    <property type="match status" value="1"/>
</dbReference>
<dbReference type="RefSeq" id="WP_185973106.1">
    <property type="nucleotide sequence ID" value="NZ_VLNT01000008.1"/>
</dbReference>
<comment type="caution">
    <text evidence="3">The sequence shown here is derived from an EMBL/GenBank/DDBJ whole genome shotgun (WGS) entry which is preliminary data.</text>
</comment>
<evidence type="ECO:0000313" key="3">
    <source>
        <dbReference type="EMBL" id="TSD62597.1"/>
    </source>
</evidence>
<organism evidence="3 4">
    <name type="scientific">Aeromicrobium piscarium</name>
    <dbReference type="NCBI Taxonomy" id="2590901"/>
    <lineage>
        <taxon>Bacteria</taxon>
        <taxon>Bacillati</taxon>
        <taxon>Actinomycetota</taxon>
        <taxon>Actinomycetes</taxon>
        <taxon>Propionibacteriales</taxon>
        <taxon>Nocardioidaceae</taxon>
        <taxon>Aeromicrobium</taxon>
    </lineage>
</organism>
<sequence length="161" mass="17140">MTRTDPALQTALRRAMANMTTGLCVVTTSSGGGRPHGTTLSGVMSLSMDPPMVLLSLSRTSSLLARLSRGGQFGVNVLAAHHDQIALRFSKDVHDRFADIAWEDAGAPRLHDVHAWVLADVASLVPAGDHTLVLGDVVEAEAAGGRPLAYWQRTFGTHQAF</sequence>
<dbReference type="SUPFAM" id="SSF50475">
    <property type="entry name" value="FMN-binding split barrel"/>
    <property type="match status" value="1"/>
</dbReference>
<evidence type="ECO:0000256" key="1">
    <source>
        <dbReference type="ARBA" id="ARBA00023002"/>
    </source>
</evidence>
<protein>
    <submittedName>
        <fullName evidence="3">Flavin reductase family protein</fullName>
    </submittedName>
</protein>
<keyword evidence="1" id="KW-0560">Oxidoreductase</keyword>
<dbReference type="EMBL" id="VLNT01000008">
    <property type="protein sequence ID" value="TSD62597.1"/>
    <property type="molecule type" value="Genomic_DNA"/>
</dbReference>
<dbReference type="InterPro" id="IPR050268">
    <property type="entry name" value="NADH-dep_flavin_reductase"/>
</dbReference>
<dbReference type="Proteomes" id="UP000316988">
    <property type="component" value="Unassembled WGS sequence"/>
</dbReference>
<name>A0A554S8D8_9ACTN</name>